<dbReference type="EMBL" id="CZAE01000002">
    <property type="protein sequence ID" value="CUO57557.1"/>
    <property type="molecule type" value="Genomic_DNA"/>
</dbReference>
<evidence type="ECO:0000313" key="3">
    <source>
        <dbReference type="Proteomes" id="UP000095606"/>
    </source>
</evidence>
<proteinExistence type="predicted"/>
<accession>A0A174G7D2</accession>
<gene>
    <name evidence="2" type="ORF">ERS852461_00593</name>
</gene>
<feature type="transmembrane region" description="Helical" evidence="1">
    <location>
        <begin position="12"/>
        <end position="28"/>
    </location>
</feature>
<evidence type="ECO:0000313" key="2">
    <source>
        <dbReference type="EMBL" id="CUO57557.1"/>
    </source>
</evidence>
<name>A0A174G7D2_9BACE</name>
<reference evidence="2 3" key="1">
    <citation type="submission" date="2015-09" db="EMBL/GenBank/DDBJ databases">
        <authorList>
            <consortium name="Pathogen Informatics"/>
        </authorList>
    </citation>
    <scope>NUCLEOTIDE SEQUENCE [LARGE SCALE GENOMIC DNA]</scope>
    <source>
        <strain evidence="2 3">2789STDY5834846</strain>
    </source>
</reference>
<feature type="transmembrane region" description="Helical" evidence="1">
    <location>
        <begin position="48"/>
        <end position="68"/>
    </location>
</feature>
<dbReference type="Proteomes" id="UP000095606">
    <property type="component" value="Unassembled WGS sequence"/>
</dbReference>
<dbReference type="AlphaFoldDB" id="A0A174G7D2"/>
<sequence>MKIVFNKSSFEFDGLNVVLSVILLYAAFNNELSFNPFYLDSVWLKGIWIAFLIILFILLILRGILLVIQLKRIFKEKKVNKDN</sequence>
<evidence type="ECO:0008006" key="4">
    <source>
        <dbReference type="Google" id="ProtNLM"/>
    </source>
</evidence>
<evidence type="ECO:0000256" key="1">
    <source>
        <dbReference type="SAM" id="Phobius"/>
    </source>
</evidence>
<protein>
    <recommendedName>
        <fullName evidence="4">Transmembrane protein</fullName>
    </recommendedName>
</protein>
<keyword evidence="1" id="KW-0812">Transmembrane</keyword>
<keyword evidence="1" id="KW-1133">Transmembrane helix</keyword>
<organism evidence="2 3">
    <name type="scientific">Bacteroides faecis</name>
    <dbReference type="NCBI Taxonomy" id="674529"/>
    <lineage>
        <taxon>Bacteria</taxon>
        <taxon>Pseudomonadati</taxon>
        <taxon>Bacteroidota</taxon>
        <taxon>Bacteroidia</taxon>
        <taxon>Bacteroidales</taxon>
        <taxon>Bacteroidaceae</taxon>
        <taxon>Bacteroides</taxon>
    </lineage>
</organism>
<keyword evidence="1" id="KW-0472">Membrane</keyword>